<dbReference type="RefSeq" id="WP_021681473.1">
    <property type="nucleotide sequence ID" value="NZ_KI260354.1"/>
</dbReference>
<keyword evidence="2" id="KW-1185">Reference proteome</keyword>
<protein>
    <submittedName>
        <fullName evidence="1">Uncharacterized protein</fullName>
    </submittedName>
</protein>
<dbReference type="PATRIC" id="fig|411473.3.peg.2715"/>
<reference evidence="1 2" key="1">
    <citation type="submission" date="2013-07" db="EMBL/GenBank/DDBJ databases">
        <authorList>
            <person name="Weinstock G."/>
            <person name="Sodergren E."/>
            <person name="Wylie T."/>
            <person name="Fulton L."/>
            <person name="Fulton R."/>
            <person name="Fronick C."/>
            <person name="O'Laughlin M."/>
            <person name="Godfrey J."/>
            <person name="Miner T."/>
            <person name="Herter B."/>
            <person name="Appelbaum E."/>
            <person name="Cordes M."/>
            <person name="Lek S."/>
            <person name="Wollam A."/>
            <person name="Pepin K.H."/>
            <person name="Palsikar V.B."/>
            <person name="Mitreva M."/>
            <person name="Wilson R.K."/>
        </authorList>
    </citation>
    <scope>NUCLEOTIDE SEQUENCE [LARGE SCALE GENOMIC DNA]</scope>
    <source>
        <strain evidence="1 2">ATCC 27760</strain>
    </source>
</reference>
<dbReference type="EMBL" id="AWVF01000433">
    <property type="protein sequence ID" value="ERJ87750.1"/>
    <property type="molecule type" value="Genomic_DNA"/>
</dbReference>
<sequence>MNPEQEKARQSAEAEMKIYTPHQVLQEKRDNIAFDNAPVRIYERPYHPNQPTAPLG</sequence>
<proteinExistence type="predicted"/>
<evidence type="ECO:0000313" key="1">
    <source>
        <dbReference type="EMBL" id="ERJ87750.1"/>
    </source>
</evidence>
<dbReference type="Proteomes" id="UP000016662">
    <property type="component" value="Unassembled WGS sequence"/>
</dbReference>
<dbReference type="STRING" id="411473.RUMCAL_03244"/>
<dbReference type="HOGENOM" id="CLU_3011578_0_0_9"/>
<organism evidence="1 2">
    <name type="scientific">Ruminococcus callidus ATCC 27760</name>
    <dbReference type="NCBI Taxonomy" id="411473"/>
    <lineage>
        <taxon>Bacteria</taxon>
        <taxon>Bacillati</taxon>
        <taxon>Bacillota</taxon>
        <taxon>Clostridia</taxon>
        <taxon>Eubacteriales</taxon>
        <taxon>Oscillospiraceae</taxon>
        <taxon>Ruminococcus</taxon>
    </lineage>
</organism>
<comment type="caution">
    <text evidence="1">The sequence shown here is derived from an EMBL/GenBank/DDBJ whole genome shotgun (WGS) entry which is preliminary data.</text>
</comment>
<evidence type="ECO:0000313" key="2">
    <source>
        <dbReference type="Proteomes" id="UP000016662"/>
    </source>
</evidence>
<dbReference type="GeneID" id="93693265"/>
<gene>
    <name evidence="1" type="ORF">RUMCAL_03244</name>
</gene>
<name>U2K6M2_9FIRM</name>
<dbReference type="AlphaFoldDB" id="U2K6M2"/>
<accession>U2K6M2</accession>